<organism evidence="1 2">
    <name type="scientific">Xenorhabdus innexi</name>
    <dbReference type="NCBI Taxonomy" id="290109"/>
    <lineage>
        <taxon>Bacteria</taxon>
        <taxon>Pseudomonadati</taxon>
        <taxon>Pseudomonadota</taxon>
        <taxon>Gammaproteobacteria</taxon>
        <taxon>Enterobacterales</taxon>
        <taxon>Morganellaceae</taxon>
        <taxon>Xenorhabdus</taxon>
    </lineage>
</organism>
<protein>
    <submittedName>
        <fullName evidence="1">Uncharacterized protein</fullName>
    </submittedName>
</protein>
<name>A0A1N6MUV7_9GAMM</name>
<reference evidence="2" key="1">
    <citation type="submission" date="2016-12" db="EMBL/GenBank/DDBJ databases">
        <authorList>
            <person name="Gaudriault S."/>
        </authorList>
    </citation>
    <scope>NUCLEOTIDE SEQUENCE [LARGE SCALE GENOMIC DNA]</scope>
    <source>
        <strain evidence="2">HGB1681 (deposited as PTA-6826 in the American Type Culture Collection)</strain>
    </source>
</reference>
<evidence type="ECO:0000313" key="2">
    <source>
        <dbReference type="Proteomes" id="UP000196435"/>
    </source>
</evidence>
<gene>
    <name evidence="1" type="ORF">XIS1_1580008</name>
</gene>
<proteinExistence type="predicted"/>
<evidence type="ECO:0000313" key="1">
    <source>
        <dbReference type="EMBL" id="SIP72600.1"/>
    </source>
</evidence>
<dbReference type="Proteomes" id="UP000196435">
    <property type="component" value="Unassembled WGS sequence"/>
</dbReference>
<dbReference type="AlphaFoldDB" id="A0A1N6MUV7"/>
<dbReference type="EMBL" id="FTLG01000066">
    <property type="protein sequence ID" value="SIP72600.1"/>
    <property type="molecule type" value="Genomic_DNA"/>
</dbReference>
<accession>A0A1N6MUV7</accession>
<sequence length="42" mass="4842">MSVSYLNQNINSPLKTIINNTLFKIITMIKIVYFSSSKIFIC</sequence>